<gene>
    <name evidence="3" type="primary">spoIIIAF</name>
    <name evidence="3" type="ORF">ACFFNY_29210</name>
</gene>
<dbReference type="Proteomes" id="UP001589619">
    <property type="component" value="Unassembled WGS sequence"/>
</dbReference>
<comment type="caution">
    <text evidence="3">The sequence shown here is derived from an EMBL/GenBank/DDBJ whole genome shotgun (WGS) entry which is preliminary data.</text>
</comment>
<evidence type="ECO:0000256" key="2">
    <source>
        <dbReference type="SAM" id="Phobius"/>
    </source>
</evidence>
<accession>A0ABV5W5V2</accession>
<keyword evidence="2" id="KW-1133">Transmembrane helix</keyword>
<dbReference type="EMBL" id="JBHMAG010000018">
    <property type="protein sequence ID" value="MFB9755678.1"/>
    <property type="molecule type" value="Genomic_DNA"/>
</dbReference>
<organism evidence="3 4">
    <name type="scientific">Paenibacillus hodogayensis</name>
    <dbReference type="NCBI Taxonomy" id="279208"/>
    <lineage>
        <taxon>Bacteria</taxon>
        <taxon>Bacillati</taxon>
        <taxon>Bacillota</taxon>
        <taxon>Bacilli</taxon>
        <taxon>Bacillales</taxon>
        <taxon>Paenibacillaceae</taxon>
        <taxon>Paenibacillus</taxon>
    </lineage>
</organism>
<feature type="region of interest" description="Disordered" evidence="1">
    <location>
        <begin position="157"/>
        <end position="176"/>
    </location>
</feature>
<sequence length="235" mass="26849">MMEWLNGWLKDIIVVVMLAAFVELLLPNNAFQRYVRTVLGLFILLTLLSPLLSLFQQKWDTGKMLASVEQLGEDKNGEKTFGSMRSLTAIMQDADRWRQTDRSEAQKLTESQLAAELQQSIGDDAEVRVKQVKLQMEYDNNGTPRMKHMQVILDHREASSGEEQTRQSPSRKPIAAVEPVNIDIRIGSTVKQDDGKLTEAQQAAKQRVYEQLNRQWKLNRSQVTLLYESETGKGR</sequence>
<proteinExistence type="predicted"/>
<feature type="transmembrane region" description="Helical" evidence="2">
    <location>
        <begin position="37"/>
        <end position="55"/>
    </location>
</feature>
<keyword evidence="2" id="KW-0812">Transmembrane</keyword>
<reference evidence="3 4" key="1">
    <citation type="submission" date="2024-09" db="EMBL/GenBank/DDBJ databases">
        <authorList>
            <person name="Sun Q."/>
            <person name="Mori K."/>
        </authorList>
    </citation>
    <scope>NUCLEOTIDE SEQUENCE [LARGE SCALE GENOMIC DNA]</scope>
    <source>
        <strain evidence="3 4">JCM 12520</strain>
    </source>
</reference>
<evidence type="ECO:0000313" key="4">
    <source>
        <dbReference type="Proteomes" id="UP001589619"/>
    </source>
</evidence>
<feature type="transmembrane region" description="Helical" evidence="2">
    <location>
        <begin position="12"/>
        <end position="31"/>
    </location>
</feature>
<name>A0ABV5W5V2_9BACL</name>
<evidence type="ECO:0000256" key="1">
    <source>
        <dbReference type="SAM" id="MobiDB-lite"/>
    </source>
</evidence>
<keyword evidence="2" id="KW-0472">Membrane</keyword>
<dbReference type="Pfam" id="PF09581">
    <property type="entry name" value="Spore_III_AF"/>
    <property type="match status" value="1"/>
</dbReference>
<dbReference type="RefSeq" id="WP_344908750.1">
    <property type="nucleotide sequence ID" value="NZ_BAAAYO010000006.1"/>
</dbReference>
<protein>
    <submittedName>
        <fullName evidence="3">Stage III sporulation protein AF</fullName>
    </submittedName>
</protein>
<dbReference type="InterPro" id="IPR014245">
    <property type="entry name" value="Spore_III_AF"/>
</dbReference>
<evidence type="ECO:0000313" key="3">
    <source>
        <dbReference type="EMBL" id="MFB9755678.1"/>
    </source>
</evidence>
<dbReference type="NCBIfam" id="TIGR02896">
    <property type="entry name" value="spore_III_AF"/>
    <property type="match status" value="1"/>
</dbReference>
<keyword evidence="4" id="KW-1185">Reference proteome</keyword>